<dbReference type="OMA" id="INSNIVW"/>
<dbReference type="PANTHER" id="PTHR31206">
    <property type="entry name" value="LP10445P"/>
    <property type="match status" value="1"/>
</dbReference>
<dbReference type="Pfam" id="PF14774">
    <property type="entry name" value="FAM177"/>
    <property type="match status" value="1"/>
</dbReference>
<dbReference type="AlphaFoldDB" id="T1KY32"/>
<reference evidence="1" key="2">
    <citation type="submission" date="2015-06" db="UniProtKB">
        <authorList>
            <consortium name="EnsemblMetazoa"/>
        </authorList>
    </citation>
    <scope>IDENTIFICATION</scope>
</reference>
<gene>
    <name evidence="1" type="primary">107368419</name>
</gene>
<keyword evidence="2" id="KW-1185">Reference proteome</keyword>
<dbReference type="KEGG" id="tut:107368419"/>
<protein>
    <submittedName>
        <fullName evidence="1">Uncharacterized protein</fullName>
    </submittedName>
</protein>
<reference evidence="2" key="1">
    <citation type="submission" date="2011-08" db="EMBL/GenBank/DDBJ databases">
        <authorList>
            <person name="Rombauts S."/>
        </authorList>
    </citation>
    <scope>NUCLEOTIDE SEQUENCE</scope>
    <source>
        <strain evidence="2">London</strain>
    </source>
</reference>
<sequence length="102" mass="11885">MDSSLTTSNMINSNIVWTAYEFSKQIGTKLLQGCDYIGEKLAYWFGITRPKYEAEIREYYWMKEQESLKKKKKLEEFSGWKSDGDAVDCMDSAKLIKNSSKE</sequence>
<dbReference type="Proteomes" id="UP000015104">
    <property type="component" value="Unassembled WGS sequence"/>
</dbReference>
<evidence type="ECO:0000313" key="2">
    <source>
        <dbReference type="Proteomes" id="UP000015104"/>
    </source>
</evidence>
<dbReference type="STRING" id="32264.T1KY32"/>
<dbReference type="EMBL" id="CAEY01000699">
    <property type="status" value="NOT_ANNOTATED_CDS"/>
    <property type="molecule type" value="Genomic_DNA"/>
</dbReference>
<dbReference type="HOGENOM" id="CLU_2280945_0_0_1"/>
<evidence type="ECO:0000313" key="1">
    <source>
        <dbReference type="EnsemblMetazoa" id="tetur26g02290.1"/>
    </source>
</evidence>
<dbReference type="EnsemblMetazoa" id="tetur26g02290.1">
    <property type="protein sequence ID" value="tetur26g02290.1"/>
    <property type="gene ID" value="tetur26g02290"/>
</dbReference>
<dbReference type="PANTHER" id="PTHR31206:SF1">
    <property type="entry name" value="LP10445P"/>
    <property type="match status" value="1"/>
</dbReference>
<proteinExistence type="predicted"/>
<dbReference type="OrthoDB" id="45963at2759"/>
<dbReference type="InterPro" id="IPR028260">
    <property type="entry name" value="FAM177"/>
</dbReference>
<accession>T1KY32</accession>
<dbReference type="eggNOG" id="ENOG502RYW3">
    <property type="taxonomic scope" value="Eukaryota"/>
</dbReference>
<organism evidence="1 2">
    <name type="scientific">Tetranychus urticae</name>
    <name type="common">Two-spotted spider mite</name>
    <dbReference type="NCBI Taxonomy" id="32264"/>
    <lineage>
        <taxon>Eukaryota</taxon>
        <taxon>Metazoa</taxon>
        <taxon>Ecdysozoa</taxon>
        <taxon>Arthropoda</taxon>
        <taxon>Chelicerata</taxon>
        <taxon>Arachnida</taxon>
        <taxon>Acari</taxon>
        <taxon>Acariformes</taxon>
        <taxon>Trombidiformes</taxon>
        <taxon>Prostigmata</taxon>
        <taxon>Eleutherengona</taxon>
        <taxon>Raphignathae</taxon>
        <taxon>Tetranychoidea</taxon>
        <taxon>Tetranychidae</taxon>
        <taxon>Tetranychus</taxon>
    </lineage>
</organism>
<name>T1KY32_TETUR</name>